<dbReference type="SUPFAM" id="SSF48008">
    <property type="entry name" value="GntR ligand-binding domain-like"/>
    <property type="match status" value="1"/>
</dbReference>
<dbReference type="InterPro" id="IPR008920">
    <property type="entry name" value="TF_FadR/GntR_C"/>
</dbReference>
<dbReference type="PROSITE" id="PS50949">
    <property type="entry name" value="HTH_GNTR"/>
    <property type="match status" value="1"/>
</dbReference>
<dbReference type="PANTHER" id="PTHR43537:SF24">
    <property type="entry name" value="GLUCONATE OPERON TRANSCRIPTIONAL REPRESSOR"/>
    <property type="match status" value="1"/>
</dbReference>
<dbReference type="InterPro" id="IPR000524">
    <property type="entry name" value="Tscrpt_reg_HTH_GntR"/>
</dbReference>
<dbReference type="RefSeq" id="WP_145450608.1">
    <property type="nucleotide sequence ID" value="NZ_CP037421.1"/>
</dbReference>
<keyword evidence="7" id="KW-1185">Reference proteome</keyword>
<dbReference type="InterPro" id="IPR011711">
    <property type="entry name" value="GntR_C"/>
</dbReference>
<accession>A0A517Q8E2</accession>
<dbReference type="GO" id="GO:0003677">
    <property type="term" value="F:DNA binding"/>
    <property type="evidence" value="ECO:0007669"/>
    <property type="project" value="UniProtKB-KW"/>
</dbReference>
<dbReference type="PRINTS" id="PR00035">
    <property type="entry name" value="HTHGNTR"/>
</dbReference>
<dbReference type="CDD" id="cd07377">
    <property type="entry name" value="WHTH_GntR"/>
    <property type="match status" value="1"/>
</dbReference>
<dbReference type="InterPro" id="IPR036390">
    <property type="entry name" value="WH_DNA-bd_sf"/>
</dbReference>
<dbReference type="EMBL" id="CP037421">
    <property type="protein sequence ID" value="QDT27893.1"/>
    <property type="molecule type" value="Genomic_DNA"/>
</dbReference>
<evidence type="ECO:0000256" key="1">
    <source>
        <dbReference type="ARBA" id="ARBA00023015"/>
    </source>
</evidence>
<dbReference type="Gene3D" id="1.20.120.530">
    <property type="entry name" value="GntR ligand-binding domain-like"/>
    <property type="match status" value="1"/>
</dbReference>
<feature type="domain" description="HTH gntR-type" evidence="5">
    <location>
        <begin position="20"/>
        <end position="87"/>
    </location>
</feature>
<dbReference type="Gene3D" id="1.10.10.10">
    <property type="entry name" value="Winged helix-like DNA-binding domain superfamily/Winged helix DNA-binding domain"/>
    <property type="match status" value="1"/>
</dbReference>
<feature type="region of interest" description="Disordered" evidence="4">
    <location>
        <begin position="1"/>
        <end position="20"/>
    </location>
</feature>
<reference evidence="6 7" key="1">
    <citation type="submission" date="2019-03" db="EMBL/GenBank/DDBJ databases">
        <title>Deep-cultivation of Planctomycetes and their phenomic and genomic characterization uncovers novel biology.</title>
        <authorList>
            <person name="Wiegand S."/>
            <person name="Jogler M."/>
            <person name="Boedeker C."/>
            <person name="Pinto D."/>
            <person name="Vollmers J."/>
            <person name="Rivas-Marin E."/>
            <person name="Kohn T."/>
            <person name="Peeters S.H."/>
            <person name="Heuer A."/>
            <person name="Rast P."/>
            <person name="Oberbeckmann S."/>
            <person name="Bunk B."/>
            <person name="Jeske O."/>
            <person name="Meyerdierks A."/>
            <person name="Storesund J.E."/>
            <person name="Kallscheuer N."/>
            <person name="Luecker S."/>
            <person name="Lage O.M."/>
            <person name="Pohl T."/>
            <person name="Merkel B.J."/>
            <person name="Hornburger P."/>
            <person name="Mueller R.-W."/>
            <person name="Bruemmer F."/>
            <person name="Labrenz M."/>
            <person name="Spormann A.M."/>
            <person name="Op den Camp H."/>
            <person name="Overmann J."/>
            <person name="Amann R."/>
            <person name="Jetten M.S.M."/>
            <person name="Mascher T."/>
            <person name="Medema M.H."/>
            <person name="Devos D.P."/>
            <person name="Kaster A.-K."/>
            <person name="Ovreas L."/>
            <person name="Rohde M."/>
            <person name="Galperin M.Y."/>
            <person name="Jogler C."/>
        </authorList>
    </citation>
    <scope>NUCLEOTIDE SEQUENCE [LARGE SCALE GENOMIC DNA]</scope>
    <source>
        <strain evidence="6 7">Enr10</strain>
    </source>
</reference>
<organism evidence="6 7">
    <name type="scientific">Gimesia panareensis</name>
    <dbReference type="NCBI Taxonomy" id="2527978"/>
    <lineage>
        <taxon>Bacteria</taxon>
        <taxon>Pseudomonadati</taxon>
        <taxon>Planctomycetota</taxon>
        <taxon>Planctomycetia</taxon>
        <taxon>Planctomycetales</taxon>
        <taxon>Planctomycetaceae</taxon>
        <taxon>Gimesia</taxon>
    </lineage>
</organism>
<dbReference type="SMART" id="SM00345">
    <property type="entry name" value="HTH_GNTR"/>
    <property type="match status" value="1"/>
</dbReference>
<evidence type="ECO:0000256" key="3">
    <source>
        <dbReference type="ARBA" id="ARBA00023163"/>
    </source>
</evidence>
<dbReference type="GO" id="GO:0003700">
    <property type="term" value="F:DNA-binding transcription factor activity"/>
    <property type="evidence" value="ECO:0007669"/>
    <property type="project" value="InterPro"/>
</dbReference>
<name>A0A517Q8E2_9PLAN</name>
<dbReference type="InterPro" id="IPR036388">
    <property type="entry name" value="WH-like_DNA-bd_sf"/>
</dbReference>
<evidence type="ECO:0000259" key="5">
    <source>
        <dbReference type="PROSITE" id="PS50949"/>
    </source>
</evidence>
<dbReference type="SMART" id="SM00895">
    <property type="entry name" value="FCD"/>
    <property type="match status" value="1"/>
</dbReference>
<sequence>MSVDQFSAGGSTGQPKLKRQTLTQAVEARLRDEIIQGLHEPGTMLSEPVLSSALGVSRSPVREALLILERDGIVEFDERGRTRVATMTAADFEDLYLLRLAVEPMVAVHTAAEATAADYAALEANIATMQNSTSVAEISQLDIEFHGLLVAASRRPRLIATWRSLRPSLELWLAALHRQHEKITGRVKEITIESHQELIEILRKGDGVSIEKLMRGHIEGWYQWLPEMHELS</sequence>
<evidence type="ECO:0000256" key="2">
    <source>
        <dbReference type="ARBA" id="ARBA00023125"/>
    </source>
</evidence>
<keyword evidence="3" id="KW-0804">Transcription</keyword>
<dbReference type="Pfam" id="PF07729">
    <property type="entry name" value="FCD"/>
    <property type="match status" value="1"/>
</dbReference>
<keyword evidence="2" id="KW-0238">DNA-binding</keyword>
<dbReference type="SUPFAM" id="SSF46785">
    <property type="entry name" value="Winged helix' DNA-binding domain"/>
    <property type="match status" value="1"/>
</dbReference>
<dbReference type="PANTHER" id="PTHR43537">
    <property type="entry name" value="TRANSCRIPTIONAL REGULATOR, GNTR FAMILY"/>
    <property type="match status" value="1"/>
</dbReference>
<protein>
    <submittedName>
        <fullName evidence="6">Putative HTH-type transcriptional regulator YdfH</fullName>
    </submittedName>
</protein>
<dbReference type="Pfam" id="PF00392">
    <property type="entry name" value="GntR"/>
    <property type="match status" value="1"/>
</dbReference>
<evidence type="ECO:0000313" key="6">
    <source>
        <dbReference type="EMBL" id="QDT27893.1"/>
    </source>
</evidence>
<dbReference type="AlphaFoldDB" id="A0A517Q8E2"/>
<evidence type="ECO:0000256" key="4">
    <source>
        <dbReference type="SAM" id="MobiDB-lite"/>
    </source>
</evidence>
<gene>
    <name evidence="6" type="primary">ydfH_5</name>
    <name evidence="6" type="ORF">Enr10x_32290</name>
</gene>
<proteinExistence type="predicted"/>
<evidence type="ECO:0000313" key="7">
    <source>
        <dbReference type="Proteomes" id="UP000315647"/>
    </source>
</evidence>
<dbReference type="Proteomes" id="UP000315647">
    <property type="component" value="Chromosome"/>
</dbReference>
<keyword evidence="1" id="KW-0805">Transcription regulation</keyword>